<dbReference type="InterPro" id="IPR006665">
    <property type="entry name" value="OmpA-like"/>
</dbReference>
<evidence type="ECO:0000259" key="6">
    <source>
        <dbReference type="PROSITE" id="PS51123"/>
    </source>
</evidence>
<feature type="signal peptide" evidence="5">
    <location>
        <begin position="1"/>
        <end position="21"/>
    </location>
</feature>
<dbReference type="PROSITE" id="PS51257">
    <property type="entry name" value="PROKAR_LIPOPROTEIN"/>
    <property type="match status" value="1"/>
</dbReference>
<comment type="subcellular location">
    <subcellularLocation>
        <location evidence="1">Cell outer membrane</location>
    </subcellularLocation>
</comment>
<keyword evidence="8" id="KW-1185">Reference proteome</keyword>
<dbReference type="CDD" id="cd07185">
    <property type="entry name" value="OmpA_C-like"/>
    <property type="match status" value="1"/>
</dbReference>
<proteinExistence type="predicted"/>
<dbReference type="InterPro" id="IPR036737">
    <property type="entry name" value="OmpA-like_sf"/>
</dbReference>
<dbReference type="Pfam" id="PF00691">
    <property type="entry name" value="OmpA"/>
    <property type="match status" value="1"/>
</dbReference>
<reference evidence="7 8" key="1">
    <citation type="submission" date="2024-11" db="EMBL/GenBank/DDBJ databases">
        <authorList>
            <person name="Mikucki A.G."/>
            <person name="Kahler C.M."/>
        </authorList>
    </citation>
    <scope>NUCLEOTIDE SEQUENCE [LARGE SCALE GENOMIC DNA]</scope>
    <source>
        <strain evidence="7 8">EXNM717</strain>
    </source>
</reference>
<dbReference type="EMBL" id="JBJGEB010000006">
    <property type="protein sequence ID" value="MFK7642228.1"/>
    <property type="molecule type" value="Genomic_DNA"/>
</dbReference>
<comment type="caution">
    <text evidence="7">The sequence shown here is derived from an EMBL/GenBank/DDBJ whole genome shotgun (WGS) entry which is preliminary data.</text>
</comment>
<keyword evidence="2 4" id="KW-0472">Membrane</keyword>
<dbReference type="PANTHER" id="PTHR30329">
    <property type="entry name" value="STATOR ELEMENT OF FLAGELLAR MOTOR COMPLEX"/>
    <property type="match status" value="1"/>
</dbReference>
<dbReference type="RefSeq" id="WP_293275922.1">
    <property type="nucleotide sequence ID" value="NZ_JBJGEB010000006.1"/>
</dbReference>
<dbReference type="PROSITE" id="PS51123">
    <property type="entry name" value="OMPA_2"/>
    <property type="match status" value="1"/>
</dbReference>
<evidence type="ECO:0000313" key="8">
    <source>
        <dbReference type="Proteomes" id="UP001621964"/>
    </source>
</evidence>
<dbReference type="Proteomes" id="UP001621964">
    <property type="component" value="Unassembled WGS sequence"/>
</dbReference>
<accession>A0ABW8Q5L1</accession>
<gene>
    <name evidence="7" type="ORF">ACI43T_06915</name>
</gene>
<name>A0ABW8Q5L1_9NEIS</name>
<dbReference type="PRINTS" id="PR01021">
    <property type="entry name" value="OMPADOMAIN"/>
</dbReference>
<evidence type="ECO:0000256" key="3">
    <source>
        <dbReference type="ARBA" id="ARBA00023237"/>
    </source>
</evidence>
<organism evidence="7 8">
    <name type="scientific">Neisseria oralis</name>
    <dbReference type="NCBI Taxonomy" id="1107316"/>
    <lineage>
        <taxon>Bacteria</taxon>
        <taxon>Pseudomonadati</taxon>
        <taxon>Pseudomonadota</taxon>
        <taxon>Betaproteobacteria</taxon>
        <taxon>Neisseriales</taxon>
        <taxon>Neisseriaceae</taxon>
        <taxon>Neisseria</taxon>
    </lineage>
</organism>
<dbReference type="SUPFAM" id="SSF103088">
    <property type="entry name" value="OmpA-like"/>
    <property type="match status" value="1"/>
</dbReference>
<evidence type="ECO:0000256" key="5">
    <source>
        <dbReference type="SAM" id="SignalP"/>
    </source>
</evidence>
<feature type="chain" id="PRO_5045420683" evidence="5">
    <location>
        <begin position="22"/>
        <end position="298"/>
    </location>
</feature>
<evidence type="ECO:0000256" key="4">
    <source>
        <dbReference type="PROSITE-ProRule" id="PRU00473"/>
    </source>
</evidence>
<evidence type="ECO:0000256" key="2">
    <source>
        <dbReference type="ARBA" id="ARBA00023136"/>
    </source>
</evidence>
<dbReference type="InterPro" id="IPR006664">
    <property type="entry name" value="OMP_bac"/>
</dbReference>
<evidence type="ECO:0000313" key="7">
    <source>
        <dbReference type="EMBL" id="MFK7642228.1"/>
    </source>
</evidence>
<dbReference type="InterPro" id="IPR050330">
    <property type="entry name" value="Bact_OuterMem_StrucFunc"/>
</dbReference>
<keyword evidence="5" id="KW-0732">Signal</keyword>
<dbReference type="Gene3D" id="3.30.1330.60">
    <property type="entry name" value="OmpA-like domain"/>
    <property type="match status" value="1"/>
</dbReference>
<keyword evidence="3" id="KW-0998">Cell outer membrane</keyword>
<feature type="domain" description="OmpA-like" evidence="6">
    <location>
        <begin position="166"/>
        <end position="298"/>
    </location>
</feature>
<evidence type="ECO:0000256" key="1">
    <source>
        <dbReference type="ARBA" id="ARBA00004442"/>
    </source>
</evidence>
<dbReference type="PANTHER" id="PTHR30329:SF21">
    <property type="entry name" value="LIPOPROTEIN YIAD-RELATED"/>
    <property type="match status" value="1"/>
</dbReference>
<sequence length="298" mass="33252">MLKCRNVLWGLLPLVLLSACAHQKKETWIDTTDAAYTTDVPDGRSSVVFYRQANAIEGSTVNIYVNSQYLGSLQPNAYRQELICAQNQKFHADFTKQDAAYQHKAHSGDYYNLPEGTVSFFKVINDGSGRPILQSVSPEQAEAEMKGVKRQNHTLSRVVSKDKCAQVLKKYNLQASALFKFDRSGYQDMLEQGKREVSTISQDIKQNPAAVTSVNVVGHTDPEGKPEYNDALSVKRAQTVKQALSSSGLDGNIISTQGKGERELVVTNCRKRFPKNAKAREKCDQPNRRVEIILHGEK</sequence>
<protein>
    <submittedName>
        <fullName evidence="7">OmpA family protein</fullName>
    </submittedName>
</protein>